<gene>
    <name evidence="1" type="ORF">PENSUB_4129</name>
</gene>
<evidence type="ECO:0000313" key="2">
    <source>
        <dbReference type="Proteomes" id="UP000186955"/>
    </source>
</evidence>
<dbReference type="InterPro" id="IPR009057">
    <property type="entry name" value="Homeodomain-like_sf"/>
</dbReference>
<keyword evidence="2" id="KW-1185">Reference proteome</keyword>
<dbReference type="Proteomes" id="UP000186955">
    <property type="component" value="Unassembled WGS sequence"/>
</dbReference>
<evidence type="ECO:0008006" key="3">
    <source>
        <dbReference type="Google" id="ProtNLM"/>
    </source>
</evidence>
<dbReference type="EMBL" id="MNBE01000337">
    <property type="protein sequence ID" value="OKP10447.1"/>
    <property type="molecule type" value="Genomic_DNA"/>
</dbReference>
<accession>A0A1Q5UD82</accession>
<dbReference type="AlphaFoldDB" id="A0A1Q5UD82"/>
<protein>
    <recommendedName>
        <fullName evidence="3">HTH psq-type domain-containing protein</fullName>
    </recommendedName>
</protein>
<sequence length="56" mass="6142">MPKSADFDESRMAKALAVVMCQKKPNIAKIAREFDVVYSTLAGRVRKAGSPLSTWA</sequence>
<organism evidence="1 2">
    <name type="scientific">Penicillium subrubescens</name>
    <dbReference type="NCBI Taxonomy" id="1316194"/>
    <lineage>
        <taxon>Eukaryota</taxon>
        <taxon>Fungi</taxon>
        <taxon>Dikarya</taxon>
        <taxon>Ascomycota</taxon>
        <taxon>Pezizomycotina</taxon>
        <taxon>Eurotiomycetes</taxon>
        <taxon>Eurotiomycetidae</taxon>
        <taxon>Eurotiales</taxon>
        <taxon>Aspergillaceae</taxon>
        <taxon>Penicillium</taxon>
    </lineage>
</organism>
<comment type="caution">
    <text evidence="1">The sequence shown here is derived from an EMBL/GenBank/DDBJ whole genome shotgun (WGS) entry which is preliminary data.</text>
</comment>
<reference evidence="1 2" key="1">
    <citation type="submission" date="2016-10" db="EMBL/GenBank/DDBJ databases">
        <title>Genome sequence of the ascomycete fungus Penicillium subrubescens.</title>
        <authorList>
            <person name="De Vries R.P."/>
            <person name="Peng M."/>
            <person name="Dilokpimol A."/>
            <person name="Hilden K."/>
            <person name="Makela M.R."/>
            <person name="Grigoriev I."/>
            <person name="Riley R."/>
            <person name="Granchi Z."/>
        </authorList>
    </citation>
    <scope>NUCLEOTIDE SEQUENCE [LARGE SCALE GENOMIC DNA]</scope>
    <source>
        <strain evidence="1 2">CBS 132785</strain>
    </source>
</reference>
<name>A0A1Q5UD82_9EURO</name>
<proteinExistence type="predicted"/>
<dbReference type="SUPFAM" id="SSF46689">
    <property type="entry name" value="Homeodomain-like"/>
    <property type="match status" value="1"/>
</dbReference>
<evidence type="ECO:0000313" key="1">
    <source>
        <dbReference type="EMBL" id="OKP10447.1"/>
    </source>
</evidence>